<keyword evidence="4" id="KW-1185">Reference proteome</keyword>
<protein>
    <submittedName>
        <fullName evidence="3">Uncharacterized protein</fullName>
    </submittedName>
</protein>
<dbReference type="Gene3D" id="2.60.210.10">
    <property type="entry name" value="Apoptosis, Tumor Necrosis Factor Receptor Associated Protein 2, Chain A"/>
    <property type="match status" value="1"/>
</dbReference>
<evidence type="ECO:0000313" key="4">
    <source>
        <dbReference type="Proteomes" id="UP001642540"/>
    </source>
</evidence>
<comment type="caution">
    <text evidence="3">The sequence shown here is derived from an EMBL/GenBank/DDBJ whole genome shotgun (WGS) entry which is preliminary data.</text>
</comment>
<evidence type="ECO:0000256" key="1">
    <source>
        <dbReference type="SAM" id="MobiDB-lite"/>
    </source>
</evidence>
<keyword evidence="2" id="KW-0812">Transmembrane</keyword>
<sequence>MRAGKRYTDTDSDCSEPFSRQNGQPYSLLVPSPHNRRSGGGTRDGGKSYMVLSTEIALEEPSTSTSSYEIVKEGDRTISFTSLLNSMTCPETFLHTGSAYLLQVLNSSQRIIWFVVAILFAFFFYPLTSTVIVGGLCVALICGHQSDDNKRTSRNVKWTVTGFSLQLQDGFLASPSFLDKSGQWRMVVKQKKGMDGIQTSFGLMCTDIYPEIEKVTANVTFFCTNQYGQELSTGGMRNLKFQQEYQCPGDSGFSRPIRLSRKQLGEDETITIHCSVEFHKKAITFLKTFVRNLREGEGSGAGEGTRKNKKGKNIVTEHGTILPGNLEFQDDDDGNFPSVFRPLTRFVHHSETKTFVWEIPDFSTLLESSELWGIYSPQFFLNSHDICSIWRMKLLEVQGVFRLHVQLRGLPRSVKQVKLWYLLQLVDNVGDSVIPEHAVCRVKYPDHMNLWDTTRHILYRRETILERFVNMRGTLSLRISLQMEPNDLALMEVDSDEWIHSQQDLPMLEEPHGVLKDLPYPPKRGMLTN</sequence>
<reference evidence="3 4" key="1">
    <citation type="submission" date="2024-08" db="EMBL/GenBank/DDBJ databases">
        <authorList>
            <person name="Cucini C."/>
            <person name="Frati F."/>
        </authorList>
    </citation>
    <scope>NUCLEOTIDE SEQUENCE [LARGE SCALE GENOMIC DNA]</scope>
</reference>
<dbReference type="Proteomes" id="UP001642540">
    <property type="component" value="Unassembled WGS sequence"/>
</dbReference>
<feature type="region of interest" description="Disordered" evidence="1">
    <location>
        <begin position="1"/>
        <end position="46"/>
    </location>
</feature>
<accession>A0ABP1Q9G2</accession>
<keyword evidence="2" id="KW-0472">Membrane</keyword>
<name>A0ABP1Q9G2_9HEXA</name>
<keyword evidence="2" id="KW-1133">Transmembrane helix</keyword>
<feature type="transmembrane region" description="Helical" evidence="2">
    <location>
        <begin position="111"/>
        <end position="141"/>
    </location>
</feature>
<dbReference type="EMBL" id="CAXLJM020000025">
    <property type="protein sequence ID" value="CAL8092442.1"/>
    <property type="molecule type" value="Genomic_DNA"/>
</dbReference>
<dbReference type="SUPFAM" id="SSF49599">
    <property type="entry name" value="TRAF domain-like"/>
    <property type="match status" value="1"/>
</dbReference>
<organism evidence="3 4">
    <name type="scientific">Orchesella dallaii</name>
    <dbReference type="NCBI Taxonomy" id="48710"/>
    <lineage>
        <taxon>Eukaryota</taxon>
        <taxon>Metazoa</taxon>
        <taxon>Ecdysozoa</taxon>
        <taxon>Arthropoda</taxon>
        <taxon>Hexapoda</taxon>
        <taxon>Collembola</taxon>
        <taxon>Entomobryomorpha</taxon>
        <taxon>Entomobryoidea</taxon>
        <taxon>Orchesellidae</taxon>
        <taxon>Orchesellinae</taxon>
        <taxon>Orchesella</taxon>
    </lineage>
</organism>
<evidence type="ECO:0000256" key="2">
    <source>
        <dbReference type="SAM" id="Phobius"/>
    </source>
</evidence>
<proteinExistence type="predicted"/>
<gene>
    <name evidence="3" type="ORF">ODALV1_LOCUS8220</name>
</gene>
<evidence type="ECO:0000313" key="3">
    <source>
        <dbReference type="EMBL" id="CAL8092442.1"/>
    </source>
</evidence>
<dbReference type="InterPro" id="IPR008974">
    <property type="entry name" value="TRAF-like"/>
</dbReference>